<dbReference type="RefSeq" id="WP_180136680.1">
    <property type="nucleotide sequence ID" value="NZ_CAADHO010000001.1"/>
</dbReference>
<dbReference type="InterPro" id="IPR021268">
    <property type="entry name" value="DUF2845"/>
</dbReference>
<keyword evidence="3" id="KW-1185">Reference proteome</keyword>
<evidence type="ECO:0000313" key="3">
    <source>
        <dbReference type="Proteomes" id="UP000507962"/>
    </source>
</evidence>
<gene>
    <name evidence="2" type="ORF">MSL71_410</name>
</gene>
<reference evidence="2 3" key="1">
    <citation type="submission" date="2019-03" db="EMBL/GenBank/DDBJ databases">
        <authorList>
            <person name="Nijsse B."/>
        </authorList>
    </citation>
    <scope>NUCLEOTIDE SEQUENCE [LARGE SCALE GENOMIC DNA]</scope>
    <source>
        <strain evidence="2">Desulfoluna butyratoxydans MSL71</strain>
    </source>
</reference>
<feature type="signal peptide" evidence="1">
    <location>
        <begin position="1"/>
        <end position="21"/>
    </location>
</feature>
<organism evidence="2 3">
    <name type="scientific">Desulfoluna butyratoxydans</name>
    <dbReference type="NCBI Taxonomy" id="231438"/>
    <lineage>
        <taxon>Bacteria</taxon>
        <taxon>Pseudomonadati</taxon>
        <taxon>Thermodesulfobacteriota</taxon>
        <taxon>Desulfobacteria</taxon>
        <taxon>Desulfobacterales</taxon>
        <taxon>Desulfolunaceae</taxon>
        <taxon>Desulfoluna</taxon>
    </lineage>
</organism>
<sequence length="111" mass="12534">MLKRIIIALCFVIMASAPAFALRYGNDTISVGDSKGSVRMICGEPVSKEILGYIDRVETEASHGSTSEKRIRVMKIEEWTIKTTNYNSTYYYSLVFEGNRLTEINSLGEKR</sequence>
<dbReference type="AlphaFoldDB" id="A0A4U8YMJ0"/>
<dbReference type="Pfam" id="PF11006">
    <property type="entry name" value="DUF2845"/>
    <property type="match status" value="1"/>
</dbReference>
<evidence type="ECO:0000313" key="2">
    <source>
        <dbReference type="EMBL" id="VFQ42423.1"/>
    </source>
</evidence>
<evidence type="ECO:0008006" key="4">
    <source>
        <dbReference type="Google" id="ProtNLM"/>
    </source>
</evidence>
<keyword evidence="1" id="KW-0732">Signal</keyword>
<protein>
    <recommendedName>
        <fullName evidence="4">DUF2845 domain-containing protein</fullName>
    </recommendedName>
</protein>
<name>A0A4U8YMJ0_9BACT</name>
<proteinExistence type="predicted"/>
<evidence type="ECO:0000256" key="1">
    <source>
        <dbReference type="SAM" id="SignalP"/>
    </source>
</evidence>
<dbReference type="EMBL" id="CAADHO010000001">
    <property type="protein sequence ID" value="VFQ42423.1"/>
    <property type="molecule type" value="Genomic_DNA"/>
</dbReference>
<dbReference type="Proteomes" id="UP000507962">
    <property type="component" value="Unassembled WGS sequence"/>
</dbReference>
<feature type="chain" id="PRO_5020556623" description="DUF2845 domain-containing protein" evidence="1">
    <location>
        <begin position="22"/>
        <end position="111"/>
    </location>
</feature>
<accession>A0A4U8YMJ0</accession>